<evidence type="ECO:0000313" key="2">
    <source>
        <dbReference type="Proteomes" id="UP000516314"/>
    </source>
</evidence>
<accession>A0A7G2DX69</accession>
<reference evidence="1 2" key="1">
    <citation type="submission" date="2020-09" db="EMBL/GenBank/DDBJ databases">
        <authorList>
            <person name="Ashkenazy H."/>
        </authorList>
    </citation>
    <scope>NUCLEOTIDE SEQUENCE [LARGE SCALE GENOMIC DNA]</scope>
    <source>
        <strain evidence="2">cv. Cdm-0</strain>
    </source>
</reference>
<dbReference type="EMBL" id="LR881466">
    <property type="protein sequence ID" value="CAD5313940.1"/>
    <property type="molecule type" value="Genomic_DNA"/>
</dbReference>
<evidence type="ECO:0000313" key="1">
    <source>
        <dbReference type="EMBL" id="CAD5313940.1"/>
    </source>
</evidence>
<organism evidence="1 2">
    <name type="scientific">Arabidopsis thaliana</name>
    <name type="common">Mouse-ear cress</name>
    <dbReference type="NCBI Taxonomy" id="3702"/>
    <lineage>
        <taxon>Eukaryota</taxon>
        <taxon>Viridiplantae</taxon>
        <taxon>Streptophyta</taxon>
        <taxon>Embryophyta</taxon>
        <taxon>Tracheophyta</taxon>
        <taxon>Spermatophyta</taxon>
        <taxon>Magnoliopsida</taxon>
        <taxon>eudicotyledons</taxon>
        <taxon>Gunneridae</taxon>
        <taxon>Pentapetalae</taxon>
        <taxon>rosids</taxon>
        <taxon>malvids</taxon>
        <taxon>Brassicales</taxon>
        <taxon>Brassicaceae</taxon>
        <taxon>Camelineae</taxon>
        <taxon>Arabidopsis</taxon>
    </lineage>
</organism>
<dbReference type="Proteomes" id="UP000516314">
    <property type="component" value="Chromosome 1"/>
</dbReference>
<proteinExistence type="predicted"/>
<protein>
    <submittedName>
        <fullName evidence="1">(thale cress) hypothetical protein</fullName>
    </submittedName>
</protein>
<dbReference type="AlphaFoldDB" id="A0A7G2DX69"/>
<sequence>MGDDNVSNHSYICWRTSLASIDPEPHTLGTKKVYRVTSFRFLRSSV</sequence>
<name>A0A7G2DX69_ARATH</name>
<gene>
    <name evidence="1" type="ORF">AT9943_LOCUS2415</name>
</gene>